<dbReference type="InterPro" id="IPR011992">
    <property type="entry name" value="EF-hand-dom_pair"/>
</dbReference>
<dbReference type="AlphaFoldDB" id="A0A1M5VTG6"/>
<sequence length="92" mass="10249">MKSNIRFTLTIFMALLIFPALSFASDSSRREPPGPPPSFADSDLNHDGVLTEDEVRGPLAEDFDQIDTDGDSQLTEEEIDAFMQSHKPPEPR</sequence>
<accession>A0A1M5VTG6</accession>
<keyword evidence="2" id="KW-0732">Signal</keyword>
<gene>
    <name evidence="4" type="ORF">VA7868_00497</name>
</gene>
<evidence type="ECO:0000313" key="4">
    <source>
        <dbReference type="EMBL" id="SHH78480.1"/>
    </source>
</evidence>
<organism evidence="4 5">
    <name type="scientific">Vibrio aerogenes CECT 7868</name>
    <dbReference type="NCBI Taxonomy" id="1216006"/>
    <lineage>
        <taxon>Bacteria</taxon>
        <taxon>Pseudomonadati</taxon>
        <taxon>Pseudomonadota</taxon>
        <taxon>Gammaproteobacteria</taxon>
        <taxon>Vibrionales</taxon>
        <taxon>Vibrionaceae</taxon>
        <taxon>Vibrio</taxon>
    </lineage>
</organism>
<name>A0A1M5VTG6_9VIBR</name>
<dbReference type="PROSITE" id="PS50222">
    <property type="entry name" value="EF_HAND_2"/>
    <property type="match status" value="1"/>
</dbReference>
<reference evidence="4 5" key="1">
    <citation type="submission" date="2016-11" db="EMBL/GenBank/DDBJ databases">
        <authorList>
            <person name="Jaros S."/>
            <person name="Januszkiewicz K."/>
            <person name="Wedrychowicz H."/>
        </authorList>
    </citation>
    <scope>NUCLEOTIDE SEQUENCE [LARGE SCALE GENOMIC DNA]</scope>
    <source>
        <strain evidence="4 5">CECT 7868</strain>
    </source>
</reference>
<keyword evidence="5" id="KW-1185">Reference proteome</keyword>
<dbReference type="Gene3D" id="1.10.238.10">
    <property type="entry name" value="EF-hand"/>
    <property type="match status" value="1"/>
</dbReference>
<dbReference type="EMBL" id="FQXZ01000006">
    <property type="protein sequence ID" value="SHH78480.1"/>
    <property type="molecule type" value="Genomic_DNA"/>
</dbReference>
<dbReference type="RefSeq" id="WP_073602357.1">
    <property type="nucleotide sequence ID" value="NZ_FQXZ01000006.1"/>
</dbReference>
<proteinExistence type="predicted"/>
<feature type="domain" description="EF-hand" evidence="3">
    <location>
        <begin position="54"/>
        <end position="89"/>
    </location>
</feature>
<dbReference type="STRING" id="1216006.VA7868_00497"/>
<evidence type="ECO:0000256" key="2">
    <source>
        <dbReference type="SAM" id="SignalP"/>
    </source>
</evidence>
<dbReference type="GO" id="GO:0005509">
    <property type="term" value="F:calcium ion binding"/>
    <property type="evidence" value="ECO:0007669"/>
    <property type="project" value="InterPro"/>
</dbReference>
<dbReference type="InterPro" id="IPR002048">
    <property type="entry name" value="EF_hand_dom"/>
</dbReference>
<feature type="chain" id="PRO_5012386876" evidence="2">
    <location>
        <begin position="25"/>
        <end position="92"/>
    </location>
</feature>
<feature type="region of interest" description="Disordered" evidence="1">
    <location>
        <begin position="25"/>
        <end position="46"/>
    </location>
</feature>
<evidence type="ECO:0000259" key="3">
    <source>
        <dbReference type="PROSITE" id="PS50222"/>
    </source>
</evidence>
<dbReference type="Proteomes" id="UP000184608">
    <property type="component" value="Unassembled WGS sequence"/>
</dbReference>
<evidence type="ECO:0000313" key="5">
    <source>
        <dbReference type="Proteomes" id="UP000184608"/>
    </source>
</evidence>
<feature type="signal peptide" evidence="2">
    <location>
        <begin position="1"/>
        <end position="24"/>
    </location>
</feature>
<protein>
    <submittedName>
        <fullName evidence="4">EF hand</fullName>
    </submittedName>
</protein>
<evidence type="ECO:0000256" key="1">
    <source>
        <dbReference type="SAM" id="MobiDB-lite"/>
    </source>
</evidence>
<dbReference type="SUPFAM" id="SSF47473">
    <property type="entry name" value="EF-hand"/>
    <property type="match status" value="1"/>
</dbReference>